<proteinExistence type="predicted"/>
<dbReference type="EMBL" id="CP000663">
    <property type="protein sequence ID" value="ABP72893.1"/>
    <property type="molecule type" value="Genomic_DNA"/>
</dbReference>
<feature type="transmembrane region" description="Helical" evidence="1">
    <location>
        <begin position="300"/>
        <end position="317"/>
    </location>
</feature>
<evidence type="ECO:0000256" key="1">
    <source>
        <dbReference type="SAM" id="Phobius"/>
    </source>
</evidence>
<gene>
    <name evidence="2" type="ordered locus">Rsph17025_4041</name>
</gene>
<geneLocation type="plasmid" evidence="2">
    <name>pRSPA02</name>
</geneLocation>
<feature type="transmembrane region" description="Helical" evidence="1">
    <location>
        <begin position="372"/>
        <end position="397"/>
    </location>
</feature>
<name>A4WZS9_CERS5</name>
<sequence length="591" mass="63986">MSMSDILLLRFRHVRVSLCVRFSCWIYKRLFFNDFSRMSDRPCRVVLSHKRSCAVPAAKAVRTVWVRAGGAVVTRVARPGLALLAVGLAFALSLLLRADFFLEHGGAQGLEATYHTLWTIEALETSPPSAHHFLPTVTLDPAPGNPVRWGSTVPTSGGSYIYTSFPPLGFLAPMYGLESLSLKVTFLNLALFNALVGLGAALGIGGFMRAVALREIRNPAERERAGWLIFAAMAISYLCLRESLVSHGAVYWPHSLSQLCLVFGSWAAFRLLCGQRDPVSLGGLLVACALYPLLEWTGYVFNVGVALAFAIDGLVLRRKALRPALGLPFALAGVTLLAGGGTLLHYVLAIGAPEMMRALAHRAVDRSLRPDAVALPLGYLVSFAGLLLTGLAAALTIRRNALLRGRPELLLLFLLVTFPMVENLVMMQHATQFSFDRLKLALPLLLAMTVAAAAHGRTGVRALVAGAGFVVVTNVATFELDAGRYDAWGTAVARNGEVIGRFRRDPLAGCSLMGASGAVRGYLNMAFHRDIFEFVSADGLAGEAERRDSCALAYVTIDPVFPDLPRIASIEILDRAGHPLRRYEPEPEVRP</sequence>
<feature type="transmembrane region" description="Helical" evidence="1">
    <location>
        <begin position="329"/>
        <end position="352"/>
    </location>
</feature>
<accession>A4WZS9</accession>
<feature type="transmembrane region" description="Helical" evidence="1">
    <location>
        <begin position="409"/>
        <end position="426"/>
    </location>
</feature>
<dbReference type="KEGG" id="rsq:Rsph17025_4041"/>
<protein>
    <recommendedName>
        <fullName evidence="3">Glycosyltransferase RgtA/B/C/D-like domain-containing protein</fullName>
    </recommendedName>
</protein>
<feature type="transmembrane region" description="Helical" evidence="1">
    <location>
        <begin position="190"/>
        <end position="213"/>
    </location>
</feature>
<feature type="transmembrane region" description="Helical" evidence="1">
    <location>
        <begin position="225"/>
        <end position="244"/>
    </location>
</feature>
<keyword evidence="1" id="KW-1133">Transmembrane helix</keyword>
<organism evidence="2">
    <name type="scientific">Cereibacter sphaeroides (strain ATCC 17025 / ATH 2.4.3)</name>
    <name type="common">Rhodobacter sphaeroides</name>
    <dbReference type="NCBI Taxonomy" id="349102"/>
    <lineage>
        <taxon>Bacteria</taxon>
        <taxon>Pseudomonadati</taxon>
        <taxon>Pseudomonadota</taxon>
        <taxon>Alphaproteobacteria</taxon>
        <taxon>Rhodobacterales</taxon>
        <taxon>Paracoccaceae</taxon>
        <taxon>Cereibacter</taxon>
    </lineage>
</organism>
<keyword evidence="1" id="KW-0472">Membrane</keyword>
<keyword evidence="2" id="KW-0614">Plasmid</keyword>
<keyword evidence="1" id="KW-0812">Transmembrane</keyword>
<evidence type="ECO:0008006" key="3">
    <source>
        <dbReference type="Google" id="ProtNLM"/>
    </source>
</evidence>
<dbReference type="AlphaFoldDB" id="A4WZS9"/>
<dbReference type="HOGENOM" id="CLU_461437_0_0_5"/>
<dbReference type="BioCyc" id="RSPH349102:G1G8M-4169-MONOMER"/>
<reference evidence="2" key="1">
    <citation type="submission" date="2007-04" db="EMBL/GenBank/DDBJ databases">
        <title>Complete sequence of plasmid pRSPA02 of Rhodobacter sphaeroides ATCC 17025.</title>
        <authorList>
            <consortium name="US DOE Joint Genome Institute"/>
            <person name="Copeland A."/>
            <person name="Lucas S."/>
            <person name="Lapidus A."/>
            <person name="Barry K."/>
            <person name="Detter J.C."/>
            <person name="Glavina del Rio T."/>
            <person name="Hammon N."/>
            <person name="Israni S."/>
            <person name="Dalin E."/>
            <person name="Tice H."/>
            <person name="Pitluck S."/>
            <person name="Chertkov O."/>
            <person name="Brettin T."/>
            <person name="Bruce D."/>
            <person name="Han C."/>
            <person name="Schmutz J."/>
            <person name="Larimer F."/>
            <person name="Land M."/>
            <person name="Hauser L."/>
            <person name="Kyrpides N."/>
            <person name="Kim E."/>
            <person name="Richardson P."/>
            <person name="Mackenzie C."/>
            <person name="Choudhary M."/>
            <person name="Donohue T.J."/>
            <person name="Kaplan S."/>
        </authorList>
    </citation>
    <scope>NUCLEOTIDE SEQUENCE [LARGE SCALE GENOMIC DNA]</scope>
    <source>
        <strain evidence="2">ATCC 17025</strain>
        <plasmid evidence="2">pRSPA02</plasmid>
    </source>
</reference>
<evidence type="ECO:0000313" key="2">
    <source>
        <dbReference type="EMBL" id="ABP72893.1"/>
    </source>
</evidence>